<accession>A0A3P7J5F7</accession>
<name>A0A3P7J5F7_STRVU</name>
<evidence type="ECO:0000256" key="1">
    <source>
        <dbReference type="SAM" id="Phobius"/>
    </source>
</evidence>
<dbReference type="AlphaFoldDB" id="A0A3P7J5F7"/>
<dbReference type="SMART" id="SM00703">
    <property type="entry name" value="NRF"/>
    <property type="match status" value="1"/>
</dbReference>
<evidence type="ECO:0000313" key="3">
    <source>
        <dbReference type="EMBL" id="VDM80471.1"/>
    </source>
</evidence>
<keyword evidence="1" id="KW-0812">Transmembrane</keyword>
<feature type="transmembrane region" description="Helical" evidence="1">
    <location>
        <begin position="401"/>
        <end position="431"/>
    </location>
</feature>
<reference evidence="3 4" key="1">
    <citation type="submission" date="2018-11" db="EMBL/GenBank/DDBJ databases">
        <authorList>
            <consortium name="Pathogen Informatics"/>
        </authorList>
    </citation>
    <scope>NUCLEOTIDE SEQUENCE [LARGE SCALE GENOMIC DNA]</scope>
</reference>
<proteinExistence type="predicted"/>
<dbReference type="GO" id="GO:0016747">
    <property type="term" value="F:acyltransferase activity, transferring groups other than amino-acyl groups"/>
    <property type="evidence" value="ECO:0007669"/>
    <property type="project" value="InterPro"/>
</dbReference>
<dbReference type="InterPro" id="IPR002656">
    <property type="entry name" value="Acyl_transf_3_dom"/>
</dbReference>
<keyword evidence="4" id="KW-1185">Reference proteome</keyword>
<feature type="transmembrane region" description="Helical" evidence="1">
    <location>
        <begin position="210"/>
        <end position="229"/>
    </location>
</feature>
<gene>
    <name evidence="3" type="ORF">SVUK_LOCUS15469</name>
</gene>
<protein>
    <recommendedName>
        <fullName evidence="2">Nose resistant-to-fluoxetine protein N-terminal domain-containing protein</fullName>
    </recommendedName>
</protein>
<dbReference type="PANTHER" id="PTHR11161:SF0">
    <property type="entry name" value="O-ACYLTRANSFERASE LIKE PROTEIN"/>
    <property type="match status" value="1"/>
</dbReference>
<feature type="transmembrane region" description="Helical" evidence="1">
    <location>
        <begin position="334"/>
        <end position="353"/>
    </location>
</feature>
<evidence type="ECO:0000313" key="4">
    <source>
        <dbReference type="Proteomes" id="UP000270094"/>
    </source>
</evidence>
<feature type="domain" description="Nose resistant-to-fluoxetine protein N-terminal" evidence="2">
    <location>
        <begin position="24"/>
        <end position="164"/>
    </location>
</feature>
<dbReference type="Pfam" id="PF20146">
    <property type="entry name" value="NRF"/>
    <property type="match status" value="1"/>
</dbReference>
<dbReference type="PANTHER" id="PTHR11161">
    <property type="entry name" value="O-ACYLTRANSFERASE"/>
    <property type="match status" value="1"/>
</dbReference>
<dbReference type="Proteomes" id="UP000270094">
    <property type="component" value="Unassembled WGS sequence"/>
</dbReference>
<sequence length="433" mass="49007">MNKLFPRLPFPFNPFEHLNETDLSAECLRDVTTYSAGLTAFTETFLACRQNGSCTMEQQKVLQENIFAIQQIDASGKIPSGLLELTLVSSGSYSECMAVIAPYQVQYCYVDVAINMTGPIPGVEVVPKFAVCMPESCTDEDITNFLNSANPQELLIEFTGTNCVPTRNSYPASFWIFMTVLAFLISWLIIATVVDYVWQNRYMDKEQNKAVRILLAYSIYSNGSLLLNVSPPKEGTLKSLASIRFISMTWVVAGHVLMQDASSDTFAPVLNLWNPLLSTTILNAFFSVDTFFILSGILVSYIFFKSKPTARYVKNPLVWVMFYVHRYVRLTPPIMVFIGFYVIMDPFVSGPWAKSLMPLFDMPHGTCKKYWWRNLLYINNFFKFEEICYIITWYLSVDTQLYFVAPVFLILLSIAPIAGFLLIFACVAASVGI</sequence>
<feature type="transmembrane region" description="Helical" evidence="1">
    <location>
        <begin position="281"/>
        <end position="304"/>
    </location>
</feature>
<feature type="non-terminal residue" evidence="3">
    <location>
        <position position="433"/>
    </location>
</feature>
<evidence type="ECO:0000259" key="2">
    <source>
        <dbReference type="SMART" id="SM00703"/>
    </source>
</evidence>
<feature type="transmembrane region" description="Helical" evidence="1">
    <location>
        <begin position="174"/>
        <end position="198"/>
    </location>
</feature>
<keyword evidence="1" id="KW-0472">Membrane</keyword>
<organism evidence="3 4">
    <name type="scientific">Strongylus vulgaris</name>
    <name type="common">Blood worm</name>
    <dbReference type="NCBI Taxonomy" id="40348"/>
    <lineage>
        <taxon>Eukaryota</taxon>
        <taxon>Metazoa</taxon>
        <taxon>Ecdysozoa</taxon>
        <taxon>Nematoda</taxon>
        <taxon>Chromadorea</taxon>
        <taxon>Rhabditida</taxon>
        <taxon>Rhabditina</taxon>
        <taxon>Rhabditomorpha</taxon>
        <taxon>Strongyloidea</taxon>
        <taxon>Strongylidae</taxon>
        <taxon>Strongylus</taxon>
    </lineage>
</organism>
<dbReference type="OrthoDB" id="207378at2759"/>
<dbReference type="InterPro" id="IPR052728">
    <property type="entry name" value="O2_lipid_transport_reg"/>
</dbReference>
<keyword evidence="1" id="KW-1133">Transmembrane helix</keyword>
<dbReference type="InterPro" id="IPR006621">
    <property type="entry name" value="Nose-resist-to-fluoxetine_N"/>
</dbReference>
<dbReference type="EMBL" id="UYYB01108740">
    <property type="protein sequence ID" value="VDM80471.1"/>
    <property type="molecule type" value="Genomic_DNA"/>
</dbReference>
<dbReference type="Pfam" id="PF01757">
    <property type="entry name" value="Acyl_transf_3"/>
    <property type="match status" value="1"/>
</dbReference>